<accession>A0A7K1FH36</accession>
<evidence type="ECO:0000256" key="1">
    <source>
        <dbReference type="ARBA" id="ARBA00010641"/>
    </source>
</evidence>
<dbReference type="InterPro" id="IPR052704">
    <property type="entry name" value="ECF_Sigma-70_Domain"/>
</dbReference>
<organism evidence="8 9">
    <name type="scientific">Nakamurella alba</name>
    <dbReference type="NCBI Taxonomy" id="2665158"/>
    <lineage>
        <taxon>Bacteria</taxon>
        <taxon>Bacillati</taxon>
        <taxon>Actinomycetota</taxon>
        <taxon>Actinomycetes</taxon>
        <taxon>Nakamurellales</taxon>
        <taxon>Nakamurellaceae</taxon>
        <taxon>Nakamurella</taxon>
    </lineage>
</organism>
<dbReference type="InterPro" id="IPR007627">
    <property type="entry name" value="RNA_pol_sigma70_r2"/>
</dbReference>
<dbReference type="InterPro" id="IPR032710">
    <property type="entry name" value="NTF2-like_dom_sf"/>
</dbReference>
<keyword evidence="5" id="KW-0804">Transcription</keyword>
<evidence type="ECO:0000256" key="4">
    <source>
        <dbReference type="ARBA" id="ARBA00023082"/>
    </source>
</evidence>
<dbReference type="NCBIfam" id="TIGR02937">
    <property type="entry name" value="sigma70-ECF"/>
    <property type="match status" value="1"/>
</dbReference>
<dbReference type="SUPFAM" id="SSF88946">
    <property type="entry name" value="Sigma2 domain of RNA polymerase sigma factors"/>
    <property type="match status" value="1"/>
</dbReference>
<comment type="subunit">
    <text evidence="2">Interacts transiently with the RNA polymerase catalytic core formed by RpoA, RpoB, RpoC and RpoZ (2 alpha, 1 beta, 1 beta' and 1 omega subunit) to form the RNA polymerase holoenzyme that can initiate transcription.</text>
</comment>
<dbReference type="GO" id="GO:0003677">
    <property type="term" value="F:DNA binding"/>
    <property type="evidence" value="ECO:0007669"/>
    <property type="project" value="InterPro"/>
</dbReference>
<dbReference type="InterPro" id="IPR013324">
    <property type="entry name" value="RNA_pol_sigma_r3/r4-like"/>
</dbReference>
<dbReference type="SUPFAM" id="SSF88659">
    <property type="entry name" value="Sigma3 and sigma4 domains of RNA polymerase sigma factors"/>
    <property type="match status" value="1"/>
</dbReference>
<dbReference type="PANTHER" id="PTHR30173">
    <property type="entry name" value="SIGMA 19 FACTOR"/>
    <property type="match status" value="1"/>
</dbReference>
<feature type="domain" description="RNA polymerase sigma-70 region 2" evidence="6">
    <location>
        <begin position="11"/>
        <end position="75"/>
    </location>
</feature>
<dbReference type="GO" id="GO:0006352">
    <property type="term" value="P:DNA-templated transcription initiation"/>
    <property type="evidence" value="ECO:0007669"/>
    <property type="project" value="InterPro"/>
</dbReference>
<keyword evidence="3" id="KW-0805">Transcription regulation</keyword>
<dbReference type="Proteomes" id="UP000460221">
    <property type="component" value="Unassembled WGS sequence"/>
</dbReference>
<evidence type="ECO:0000256" key="5">
    <source>
        <dbReference type="ARBA" id="ARBA00023163"/>
    </source>
</evidence>
<name>A0A7K1FH36_9ACTN</name>
<gene>
    <name evidence="8" type="ORF">GIS00_01420</name>
</gene>
<protein>
    <submittedName>
        <fullName evidence="8">Sigma-70 family RNA polymerase sigma factor</fullName>
    </submittedName>
</protein>
<dbReference type="Pfam" id="PF04542">
    <property type="entry name" value="Sigma70_r2"/>
    <property type="match status" value="1"/>
</dbReference>
<feature type="domain" description="RNA polymerase sigma factor 70 region 4 type 2" evidence="7">
    <location>
        <begin position="115"/>
        <end position="166"/>
    </location>
</feature>
<evidence type="ECO:0000256" key="3">
    <source>
        <dbReference type="ARBA" id="ARBA00023015"/>
    </source>
</evidence>
<comment type="similarity">
    <text evidence="1">Belongs to the sigma-70 factor family. ECF subfamily.</text>
</comment>
<dbReference type="Gene3D" id="1.10.1740.10">
    <property type="match status" value="1"/>
</dbReference>
<evidence type="ECO:0000313" key="8">
    <source>
        <dbReference type="EMBL" id="MTD12603.1"/>
    </source>
</evidence>
<keyword evidence="9" id="KW-1185">Reference proteome</keyword>
<dbReference type="GO" id="GO:0016987">
    <property type="term" value="F:sigma factor activity"/>
    <property type="evidence" value="ECO:0007669"/>
    <property type="project" value="UniProtKB-KW"/>
</dbReference>
<dbReference type="InterPro" id="IPR013325">
    <property type="entry name" value="RNA_pol_sigma_r2"/>
</dbReference>
<evidence type="ECO:0000256" key="2">
    <source>
        <dbReference type="ARBA" id="ARBA00011344"/>
    </source>
</evidence>
<evidence type="ECO:0000259" key="6">
    <source>
        <dbReference type="Pfam" id="PF04542"/>
    </source>
</evidence>
<dbReference type="Gene3D" id="1.10.10.10">
    <property type="entry name" value="Winged helix-like DNA-binding domain superfamily/Winged helix DNA-binding domain"/>
    <property type="match status" value="1"/>
</dbReference>
<proteinExistence type="inferred from homology"/>
<dbReference type="EMBL" id="WLYK01000001">
    <property type="protein sequence ID" value="MTD12603.1"/>
    <property type="molecule type" value="Genomic_DNA"/>
</dbReference>
<dbReference type="AlphaFoldDB" id="A0A7K1FH36"/>
<reference evidence="8 9" key="1">
    <citation type="submission" date="2019-11" db="EMBL/GenBank/DDBJ databases">
        <authorList>
            <person name="Jiang L.-Q."/>
        </authorList>
    </citation>
    <scope>NUCLEOTIDE SEQUENCE [LARGE SCALE GENOMIC DNA]</scope>
    <source>
        <strain evidence="8 9">YIM 132087</strain>
    </source>
</reference>
<dbReference type="InterPro" id="IPR013249">
    <property type="entry name" value="RNA_pol_sigma70_r4_t2"/>
</dbReference>
<sequence length="294" mass="31422">MDSPVGWARRFEAARPRLRAAAASLLGSTADADDVVQDAWLRLERADPSTIGNLDAWLTTVVSRLCLDQLRSPRRTRQMSWQVAPWPDDPGPDDLLGTAPDPADLVAGADRVGVALLMVLETLGPTERLAFVLHDVFGLPFEEIATSIGRTPAAARQLASRGRRRLREASAPVVPDHRRARRLVDAWLRAVQSGDLGALLALLAENAVLHADLGTQQQTLEGVQDIAAQALLSARLAAHSTPILIGGRPGVAASFGGRVVSIMAFGFDGDRIVRLDVLADPGQLADLDVDNLLG</sequence>
<evidence type="ECO:0000259" key="7">
    <source>
        <dbReference type="Pfam" id="PF08281"/>
    </source>
</evidence>
<dbReference type="Gene3D" id="3.10.450.50">
    <property type="match status" value="1"/>
</dbReference>
<keyword evidence="4" id="KW-0731">Sigma factor</keyword>
<dbReference type="Pfam" id="PF08281">
    <property type="entry name" value="Sigma70_r4_2"/>
    <property type="match status" value="1"/>
</dbReference>
<evidence type="ECO:0000313" key="9">
    <source>
        <dbReference type="Proteomes" id="UP000460221"/>
    </source>
</evidence>
<dbReference type="SUPFAM" id="SSF54427">
    <property type="entry name" value="NTF2-like"/>
    <property type="match status" value="1"/>
</dbReference>
<dbReference type="RefSeq" id="WP_322097333.1">
    <property type="nucleotide sequence ID" value="NZ_WLYK01000001.1"/>
</dbReference>
<dbReference type="PANTHER" id="PTHR30173:SF43">
    <property type="entry name" value="ECF RNA POLYMERASE SIGMA FACTOR SIGI-RELATED"/>
    <property type="match status" value="1"/>
</dbReference>
<comment type="caution">
    <text evidence="8">The sequence shown here is derived from an EMBL/GenBank/DDBJ whole genome shotgun (WGS) entry which is preliminary data.</text>
</comment>
<dbReference type="InterPro" id="IPR014284">
    <property type="entry name" value="RNA_pol_sigma-70_dom"/>
</dbReference>
<dbReference type="InterPro" id="IPR036388">
    <property type="entry name" value="WH-like_DNA-bd_sf"/>
</dbReference>